<protein>
    <submittedName>
        <fullName evidence="1">Uncharacterized protein</fullName>
    </submittedName>
</protein>
<name>A0A5J4R2G4_9EUKA</name>
<reference evidence="1 2" key="1">
    <citation type="submission" date="2019-03" db="EMBL/GenBank/DDBJ databases">
        <title>Single cell metagenomics reveals metabolic interactions within the superorganism composed of flagellate Streblomastix strix and complex community of Bacteroidetes bacteria on its surface.</title>
        <authorList>
            <person name="Treitli S.C."/>
            <person name="Kolisko M."/>
            <person name="Husnik F."/>
            <person name="Keeling P."/>
            <person name="Hampl V."/>
        </authorList>
    </citation>
    <scope>NUCLEOTIDE SEQUENCE [LARGE SCALE GENOMIC DNA]</scope>
    <source>
        <strain evidence="1">ST1C</strain>
    </source>
</reference>
<dbReference type="AlphaFoldDB" id="A0A5J4R2G4"/>
<gene>
    <name evidence="1" type="ORF">EZS28_053725</name>
</gene>
<comment type="caution">
    <text evidence="1">The sequence shown here is derived from an EMBL/GenBank/DDBJ whole genome shotgun (WGS) entry which is preliminary data.</text>
</comment>
<accession>A0A5J4R2G4</accession>
<evidence type="ECO:0000313" key="2">
    <source>
        <dbReference type="Proteomes" id="UP000324800"/>
    </source>
</evidence>
<dbReference type="EMBL" id="SNRW01043339">
    <property type="protein sequence ID" value="KAA6328367.1"/>
    <property type="molecule type" value="Genomic_DNA"/>
</dbReference>
<organism evidence="1 2">
    <name type="scientific">Streblomastix strix</name>
    <dbReference type="NCBI Taxonomy" id="222440"/>
    <lineage>
        <taxon>Eukaryota</taxon>
        <taxon>Metamonada</taxon>
        <taxon>Preaxostyla</taxon>
        <taxon>Oxymonadida</taxon>
        <taxon>Streblomastigidae</taxon>
        <taxon>Streblomastix</taxon>
    </lineage>
</organism>
<proteinExistence type="predicted"/>
<dbReference type="Proteomes" id="UP000324800">
    <property type="component" value="Unassembled WGS sequence"/>
</dbReference>
<evidence type="ECO:0000313" key="1">
    <source>
        <dbReference type="EMBL" id="KAA6328367.1"/>
    </source>
</evidence>
<sequence>MVYKMEEKLENPAEIRKYLENLRSEQKSLCDREPLFYFDNQCNSEFTMPDQYNRNGEDIKICFPSASSRLPEEGDYIVEFGIQGSQVLTMFGYAFTNECSIEVFYLSISNSVKQSFKASSQ</sequence>